<dbReference type="Gramene" id="AET7Gv20373600.1">
    <property type="protein sequence ID" value="AET7Gv20373600.1"/>
    <property type="gene ID" value="AET7Gv20373600"/>
</dbReference>
<evidence type="ECO:0000313" key="3">
    <source>
        <dbReference type="Proteomes" id="UP000015105"/>
    </source>
</evidence>
<dbReference type="InterPro" id="IPR001584">
    <property type="entry name" value="Integrase_cat-core"/>
</dbReference>
<dbReference type="Gene3D" id="3.30.420.10">
    <property type="entry name" value="Ribonuclease H-like superfamily/Ribonuclease H"/>
    <property type="match status" value="1"/>
</dbReference>
<organism evidence="2 3">
    <name type="scientific">Aegilops tauschii subsp. strangulata</name>
    <name type="common">Goatgrass</name>
    <dbReference type="NCBI Taxonomy" id="200361"/>
    <lineage>
        <taxon>Eukaryota</taxon>
        <taxon>Viridiplantae</taxon>
        <taxon>Streptophyta</taxon>
        <taxon>Embryophyta</taxon>
        <taxon>Tracheophyta</taxon>
        <taxon>Spermatophyta</taxon>
        <taxon>Magnoliopsida</taxon>
        <taxon>Liliopsida</taxon>
        <taxon>Poales</taxon>
        <taxon>Poaceae</taxon>
        <taxon>BOP clade</taxon>
        <taxon>Pooideae</taxon>
        <taxon>Triticodae</taxon>
        <taxon>Triticeae</taxon>
        <taxon>Triticinae</taxon>
        <taxon>Aegilops</taxon>
    </lineage>
</organism>
<reference evidence="2" key="4">
    <citation type="submission" date="2019-03" db="UniProtKB">
        <authorList>
            <consortium name="EnsemblPlants"/>
        </authorList>
    </citation>
    <scope>IDENTIFICATION</scope>
</reference>
<sequence>YSTAYHPQTDGQTERINQCLETYLRCMTTDTPTKWLSWLSLAEYWYNSTYHTTLKMSPF</sequence>
<evidence type="ECO:0000259" key="1">
    <source>
        <dbReference type="PROSITE" id="PS50994"/>
    </source>
</evidence>
<evidence type="ECO:0000313" key="2">
    <source>
        <dbReference type="EnsemblPlants" id="AET7Gv20373600.1"/>
    </source>
</evidence>
<dbReference type="InterPro" id="IPR012337">
    <property type="entry name" value="RNaseH-like_sf"/>
</dbReference>
<reference evidence="3" key="1">
    <citation type="journal article" date="2014" name="Science">
        <title>Ancient hybridizations among the ancestral genomes of bread wheat.</title>
        <authorList>
            <consortium name="International Wheat Genome Sequencing Consortium,"/>
            <person name="Marcussen T."/>
            <person name="Sandve S.R."/>
            <person name="Heier L."/>
            <person name="Spannagl M."/>
            <person name="Pfeifer M."/>
            <person name="Jakobsen K.S."/>
            <person name="Wulff B.B."/>
            <person name="Steuernagel B."/>
            <person name="Mayer K.F."/>
            <person name="Olsen O.A."/>
        </authorList>
    </citation>
    <scope>NUCLEOTIDE SEQUENCE [LARGE SCALE GENOMIC DNA]</scope>
    <source>
        <strain evidence="3">cv. AL8/78</strain>
    </source>
</reference>
<reference evidence="2" key="5">
    <citation type="journal article" date="2021" name="G3 (Bethesda)">
        <title>Aegilops tauschii genome assembly Aet v5.0 features greater sequence contiguity and improved annotation.</title>
        <authorList>
            <person name="Wang L."/>
            <person name="Zhu T."/>
            <person name="Rodriguez J.C."/>
            <person name="Deal K.R."/>
            <person name="Dubcovsky J."/>
            <person name="McGuire P.E."/>
            <person name="Lux T."/>
            <person name="Spannagl M."/>
            <person name="Mayer K.F.X."/>
            <person name="Baldrich P."/>
            <person name="Meyers B.C."/>
            <person name="Huo N."/>
            <person name="Gu Y.Q."/>
            <person name="Zhou H."/>
            <person name="Devos K.M."/>
            <person name="Bennetzen J.L."/>
            <person name="Unver T."/>
            <person name="Budak H."/>
            <person name="Gulick P.J."/>
            <person name="Galiba G."/>
            <person name="Kalapos B."/>
            <person name="Nelson D.R."/>
            <person name="Li P."/>
            <person name="You F.M."/>
            <person name="Luo M.C."/>
            <person name="Dvorak J."/>
        </authorList>
    </citation>
    <scope>NUCLEOTIDE SEQUENCE [LARGE SCALE GENOMIC DNA]</scope>
    <source>
        <strain evidence="2">cv. AL8/78</strain>
    </source>
</reference>
<proteinExistence type="predicted"/>
<dbReference type="InterPro" id="IPR036397">
    <property type="entry name" value="RNaseH_sf"/>
</dbReference>
<reference evidence="2" key="3">
    <citation type="journal article" date="2017" name="Nature">
        <title>Genome sequence of the progenitor of the wheat D genome Aegilops tauschii.</title>
        <authorList>
            <person name="Luo M.C."/>
            <person name="Gu Y.Q."/>
            <person name="Puiu D."/>
            <person name="Wang H."/>
            <person name="Twardziok S.O."/>
            <person name="Deal K.R."/>
            <person name="Huo N."/>
            <person name="Zhu T."/>
            <person name="Wang L."/>
            <person name="Wang Y."/>
            <person name="McGuire P.E."/>
            <person name="Liu S."/>
            <person name="Long H."/>
            <person name="Ramasamy R.K."/>
            <person name="Rodriguez J.C."/>
            <person name="Van S.L."/>
            <person name="Yuan L."/>
            <person name="Wang Z."/>
            <person name="Xia Z."/>
            <person name="Xiao L."/>
            <person name="Anderson O.D."/>
            <person name="Ouyang S."/>
            <person name="Liang Y."/>
            <person name="Zimin A.V."/>
            <person name="Pertea G."/>
            <person name="Qi P."/>
            <person name="Bennetzen J.L."/>
            <person name="Dai X."/>
            <person name="Dawson M.W."/>
            <person name="Muller H.G."/>
            <person name="Kugler K."/>
            <person name="Rivarola-Duarte L."/>
            <person name="Spannagl M."/>
            <person name="Mayer K.F.X."/>
            <person name="Lu F.H."/>
            <person name="Bevan M.W."/>
            <person name="Leroy P."/>
            <person name="Li P."/>
            <person name="You F.M."/>
            <person name="Sun Q."/>
            <person name="Liu Z."/>
            <person name="Lyons E."/>
            <person name="Wicker T."/>
            <person name="Salzberg S.L."/>
            <person name="Devos K.M."/>
            <person name="Dvorak J."/>
        </authorList>
    </citation>
    <scope>NUCLEOTIDE SEQUENCE [LARGE SCALE GENOMIC DNA]</scope>
    <source>
        <strain evidence="2">cv. AL8/78</strain>
    </source>
</reference>
<dbReference type="EnsemblPlants" id="AET7Gv20373600.1">
    <property type="protein sequence ID" value="AET7Gv20373600.1"/>
    <property type="gene ID" value="AET7Gv20373600"/>
</dbReference>
<name>A0A453QY79_AEGTS</name>
<dbReference type="SUPFAM" id="SSF53098">
    <property type="entry name" value="Ribonuclease H-like"/>
    <property type="match status" value="1"/>
</dbReference>
<dbReference type="Proteomes" id="UP000015105">
    <property type="component" value="Chromosome 7D"/>
</dbReference>
<dbReference type="AlphaFoldDB" id="A0A453QY79"/>
<dbReference type="InterPro" id="IPR052160">
    <property type="entry name" value="Gypsy_RT_Integrase-like"/>
</dbReference>
<dbReference type="GO" id="GO:0003676">
    <property type="term" value="F:nucleic acid binding"/>
    <property type="evidence" value="ECO:0007669"/>
    <property type="project" value="InterPro"/>
</dbReference>
<protein>
    <recommendedName>
        <fullName evidence="1">Integrase catalytic domain-containing protein</fullName>
    </recommendedName>
</protein>
<dbReference type="PANTHER" id="PTHR47266">
    <property type="entry name" value="ENDONUCLEASE-RELATED"/>
    <property type="match status" value="1"/>
</dbReference>
<reference evidence="3" key="2">
    <citation type="journal article" date="2017" name="Nat. Plants">
        <title>The Aegilops tauschii genome reveals multiple impacts of transposons.</title>
        <authorList>
            <person name="Zhao G."/>
            <person name="Zou C."/>
            <person name="Li K."/>
            <person name="Wang K."/>
            <person name="Li T."/>
            <person name="Gao L."/>
            <person name="Zhang X."/>
            <person name="Wang H."/>
            <person name="Yang Z."/>
            <person name="Liu X."/>
            <person name="Jiang W."/>
            <person name="Mao L."/>
            <person name="Kong X."/>
            <person name="Jiao Y."/>
            <person name="Jia J."/>
        </authorList>
    </citation>
    <scope>NUCLEOTIDE SEQUENCE [LARGE SCALE GENOMIC DNA]</scope>
    <source>
        <strain evidence="3">cv. AL8/78</strain>
    </source>
</reference>
<feature type="domain" description="Integrase catalytic" evidence="1">
    <location>
        <begin position="1"/>
        <end position="59"/>
    </location>
</feature>
<dbReference type="GO" id="GO:0015074">
    <property type="term" value="P:DNA integration"/>
    <property type="evidence" value="ECO:0007669"/>
    <property type="project" value="InterPro"/>
</dbReference>
<keyword evidence="3" id="KW-1185">Reference proteome</keyword>
<accession>A0A453QY79</accession>
<dbReference type="STRING" id="200361.A0A453QY79"/>
<dbReference type="PROSITE" id="PS50994">
    <property type="entry name" value="INTEGRASE"/>
    <property type="match status" value="1"/>
</dbReference>